<dbReference type="PANTHER" id="PTHR14241:SF1">
    <property type="entry name" value="INTERFERON-INDUCED PROTEIN 44-RELATED"/>
    <property type="match status" value="1"/>
</dbReference>
<feature type="region of interest" description="Disordered" evidence="1">
    <location>
        <begin position="1"/>
        <end position="28"/>
    </location>
</feature>
<dbReference type="Ensembl" id="ENSGACT00000061518.1">
    <property type="protein sequence ID" value="ENSGACP00000066318.1"/>
    <property type="gene ID" value="ENSGACG00000001322.2"/>
</dbReference>
<evidence type="ECO:0000256" key="1">
    <source>
        <dbReference type="SAM" id="MobiDB-lite"/>
    </source>
</evidence>
<dbReference type="AlphaFoldDB" id="A0AAQ4RTS3"/>
<dbReference type="InterPro" id="IPR027417">
    <property type="entry name" value="P-loop_NTPase"/>
</dbReference>
<proteinExistence type="predicted"/>
<reference evidence="2 3" key="1">
    <citation type="journal article" date="2021" name="G3 (Bethesda)">
        <title>Improved contiguity of the threespine stickleback genome using long-read sequencing.</title>
        <authorList>
            <person name="Nath S."/>
            <person name="Shaw D.E."/>
            <person name="White M.A."/>
        </authorList>
    </citation>
    <scope>NUCLEOTIDE SEQUENCE [LARGE SCALE GENOMIC DNA]</scope>
    <source>
        <strain evidence="2 3">Lake Benthic</strain>
    </source>
</reference>
<evidence type="ECO:0000313" key="3">
    <source>
        <dbReference type="Proteomes" id="UP000007635"/>
    </source>
</evidence>
<evidence type="ECO:0008006" key="4">
    <source>
        <dbReference type="Google" id="ProtNLM"/>
    </source>
</evidence>
<dbReference type="Proteomes" id="UP000007635">
    <property type="component" value="Chromosome XI"/>
</dbReference>
<evidence type="ECO:0000313" key="2">
    <source>
        <dbReference type="Ensembl" id="ENSGACP00000066318.1"/>
    </source>
</evidence>
<dbReference type="PANTHER" id="PTHR14241">
    <property type="entry name" value="INTERFERON-INDUCED PROTEIN 44"/>
    <property type="match status" value="1"/>
</dbReference>
<organism evidence="2 3">
    <name type="scientific">Gasterosteus aculeatus aculeatus</name>
    <name type="common">three-spined stickleback</name>
    <dbReference type="NCBI Taxonomy" id="481459"/>
    <lineage>
        <taxon>Eukaryota</taxon>
        <taxon>Metazoa</taxon>
        <taxon>Chordata</taxon>
        <taxon>Craniata</taxon>
        <taxon>Vertebrata</taxon>
        <taxon>Euteleostomi</taxon>
        <taxon>Actinopterygii</taxon>
        <taxon>Neopterygii</taxon>
        <taxon>Teleostei</taxon>
        <taxon>Neoteleostei</taxon>
        <taxon>Acanthomorphata</taxon>
        <taxon>Eupercaria</taxon>
        <taxon>Perciformes</taxon>
        <taxon>Cottioidei</taxon>
        <taxon>Gasterosteales</taxon>
        <taxon>Gasterosteidae</taxon>
        <taxon>Gasterosteus</taxon>
    </lineage>
</organism>
<reference evidence="2" key="2">
    <citation type="submission" date="2025-08" db="UniProtKB">
        <authorList>
            <consortium name="Ensembl"/>
        </authorList>
    </citation>
    <scope>IDENTIFICATION</scope>
</reference>
<sequence length="298" mass="32979">MLSHCPFSAMGGGESTPAPAPAPSPKIHFGQPWRDVKTGYLKNYTFLNSYKPGHPDVKNLRILLHGPVGAGKSSFINSVQSALRDRVAISAQTDATSGSSFTRKYETYEIKKDDGSYFSFIFNDIMGLEEKTDMGVKVEDVKLALNGHVSKGYQFKSDLEIQENDKYYNSSPTLNDKVHVLVSVIPAGSVSILSDGVVKKMREVRLAASDMGIPQLAILTKIDEACPEVNTNMDKVYGSIYLKELVDKFSVLLGISPNCIFLVRNYHEEIDTNDDMNALILTAVKQMIYFGEDFVDKL</sequence>
<reference evidence="2" key="3">
    <citation type="submission" date="2025-09" db="UniProtKB">
        <authorList>
            <consortium name="Ensembl"/>
        </authorList>
    </citation>
    <scope>IDENTIFICATION</scope>
</reference>
<protein>
    <recommendedName>
        <fullName evidence="4">G domain-containing protein</fullName>
    </recommendedName>
</protein>
<dbReference type="Gene3D" id="3.40.50.300">
    <property type="entry name" value="P-loop containing nucleotide triphosphate hydrolases"/>
    <property type="match status" value="1"/>
</dbReference>
<accession>A0AAQ4RTS3</accession>
<keyword evidence="3" id="KW-1185">Reference proteome</keyword>
<name>A0AAQ4RTS3_GASAC</name>
<dbReference type="GO" id="GO:0006955">
    <property type="term" value="P:immune response"/>
    <property type="evidence" value="ECO:0007669"/>
    <property type="project" value="TreeGrafter"/>
</dbReference>
<dbReference type="SUPFAM" id="SSF52540">
    <property type="entry name" value="P-loop containing nucleoside triphosphate hydrolases"/>
    <property type="match status" value="1"/>
</dbReference>
<dbReference type="GeneTree" id="ENSGT00940000160560"/>